<dbReference type="Proteomes" id="UP000184203">
    <property type="component" value="Unassembled WGS sequence"/>
</dbReference>
<feature type="transmembrane region" description="Helical" evidence="1">
    <location>
        <begin position="36"/>
        <end position="57"/>
    </location>
</feature>
<evidence type="ECO:0000313" key="3">
    <source>
        <dbReference type="EMBL" id="SHK61147.1"/>
    </source>
</evidence>
<dbReference type="RefSeq" id="WP_007976963.1">
    <property type="nucleotide sequence ID" value="NZ_AEMG01000002.1"/>
</dbReference>
<evidence type="ECO:0000313" key="5">
    <source>
        <dbReference type="Proteomes" id="UP000184203"/>
    </source>
</evidence>
<protein>
    <submittedName>
        <fullName evidence="2">Uncharacterized protein</fullName>
    </submittedName>
</protein>
<accession>E7QPG0</accession>
<evidence type="ECO:0000256" key="1">
    <source>
        <dbReference type="SAM" id="Phobius"/>
    </source>
</evidence>
<sequence length="66" mass="7059">MNHSLRRFALGLYVLWLLATVLLVLGKYTSFPTVAGVHSAVVVGATVLTVGGAGRLARDGYRRFVA</sequence>
<dbReference type="EMBL" id="FRAN01000002">
    <property type="protein sequence ID" value="SHK61147.1"/>
    <property type="molecule type" value="Genomic_DNA"/>
</dbReference>
<dbReference type="Proteomes" id="UP000003751">
    <property type="component" value="Unassembled WGS sequence"/>
</dbReference>
<keyword evidence="1" id="KW-1133">Transmembrane helix</keyword>
<keyword evidence="1" id="KW-0472">Membrane</keyword>
<name>E7QPG0_HALPU</name>
<dbReference type="PATRIC" id="fig|797209.4.peg.631"/>
<reference evidence="5" key="2">
    <citation type="submission" date="2016-11" db="EMBL/GenBank/DDBJ databases">
        <authorList>
            <person name="Varghese N."/>
            <person name="Submissions S."/>
        </authorList>
    </citation>
    <scope>NUCLEOTIDE SEQUENCE [LARGE SCALE GENOMIC DNA]</scope>
    <source>
        <strain evidence="5">DX253</strain>
    </source>
</reference>
<dbReference type="EMBL" id="AEMG01000002">
    <property type="protein sequence ID" value="EFW94121.1"/>
    <property type="molecule type" value="Genomic_DNA"/>
</dbReference>
<gene>
    <name evidence="3" type="ORF">SAMN05444342_1848</name>
    <name evidence="2" type="ORF">ZOD2009_03220</name>
</gene>
<reference evidence="3" key="3">
    <citation type="submission" date="2016-11" db="EMBL/GenBank/DDBJ databases">
        <authorList>
            <person name="Jaros S."/>
            <person name="Januszkiewicz K."/>
            <person name="Wedrychowicz H."/>
        </authorList>
    </citation>
    <scope>NUCLEOTIDE SEQUENCE [LARGE SCALE GENOMIC DNA]</scope>
    <source>
        <strain evidence="3">DX253</strain>
    </source>
</reference>
<keyword evidence="1" id="KW-0812">Transmembrane</keyword>
<evidence type="ECO:0000313" key="2">
    <source>
        <dbReference type="EMBL" id="EFW94121.1"/>
    </source>
</evidence>
<keyword evidence="5" id="KW-1185">Reference proteome</keyword>
<dbReference type="AlphaFoldDB" id="E7QPG0"/>
<evidence type="ECO:0000313" key="4">
    <source>
        <dbReference type="Proteomes" id="UP000003751"/>
    </source>
</evidence>
<reference evidence="2 4" key="1">
    <citation type="journal article" date="2014" name="ISME J.">
        <title>Trehalose/2-sulfotrehalose biosynthesis and glycine-betaine uptake are widely spread mechanisms for osmoadaptation in the Halobacteriales.</title>
        <authorList>
            <person name="Youssef N.H."/>
            <person name="Savage-Ashlock K.N."/>
            <person name="McCully A.L."/>
            <person name="Luedtke B."/>
            <person name="Shaw E.I."/>
            <person name="Hoff W.D."/>
            <person name="Elshahed M.S."/>
        </authorList>
    </citation>
    <scope>NUCLEOTIDE SEQUENCE [LARGE SCALE GENOMIC DNA]</scope>
    <source>
        <strain evidence="2 4">DX253</strain>
    </source>
</reference>
<dbReference type="STRING" id="797209.GCA_000376445_01577"/>
<proteinExistence type="predicted"/>
<organism evidence="2 4">
    <name type="scientific">Haladaptatus paucihalophilus DX253</name>
    <dbReference type="NCBI Taxonomy" id="797209"/>
    <lineage>
        <taxon>Archaea</taxon>
        <taxon>Methanobacteriati</taxon>
        <taxon>Methanobacteriota</taxon>
        <taxon>Stenosarchaea group</taxon>
        <taxon>Halobacteria</taxon>
        <taxon>Halobacteriales</taxon>
        <taxon>Haladaptataceae</taxon>
        <taxon>Haladaptatus</taxon>
    </lineage>
</organism>